<comment type="similarity">
    <text evidence="1">Belongs to the initiator RepB protein family.</text>
</comment>
<dbReference type="AlphaFoldDB" id="A0AAN5NE72"/>
<dbReference type="GO" id="GO:0006270">
    <property type="term" value="P:DNA replication initiation"/>
    <property type="evidence" value="ECO:0007669"/>
    <property type="project" value="InterPro"/>
</dbReference>
<dbReference type="InterPro" id="IPR036388">
    <property type="entry name" value="WH-like_DNA-bd_sf"/>
</dbReference>
<dbReference type="Proteomes" id="UP000855421">
    <property type="component" value="Unassembled WGS sequence"/>
</dbReference>
<comment type="caution">
    <text evidence="3">The sequence shown here is derived from an EMBL/GenBank/DDBJ whole genome shotgun (WGS) entry which is preliminary data.</text>
</comment>
<organism evidence="3 4">
    <name type="scientific">Clostridium perfringens</name>
    <dbReference type="NCBI Taxonomy" id="1502"/>
    <lineage>
        <taxon>Bacteria</taxon>
        <taxon>Bacillati</taxon>
        <taxon>Bacillota</taxon>
        <taxon>Clostridia</taxon>
        <taxon>Eubacteriales</taxon>
        <taxon>Clostridiaceae</taxon>
        <taxon>Clostridium</taxon>
    </lineage>
</organism>
<dbReference type="InterPro" id="IPR000525">
    <property type="entry name" value="Initiator_Rep_WH1"/>
</dbReference>
<dbReference type="EMBL" id="DACTBT010000029">
    <property type="protein sequence ID" value="HAT4299562.1"/>
    <property type="molecule type" value="Genomic_DNA"/>
</dbReference>
<dbReference type="Gene3D" id="3.30.300.180">
    <property type="match status" value="1"/>
</dbReference>
<dbReference type="RefSeq" id="WP_110083517.1">
    <property type="nucleotide sequence ID" value="NZ_CATNXL010000002.1"/>
</dbReference>
<evidence type="ECO:0000313" key="4">
    <source>
        <dbReference type="Proteomes" id="UP000855421"/>
    </source>
</evidence>
<dbReference type="Pfam" id="PF01051">
    <property type="entry name" value="Rep3_N"/>
    <property type="match status" value="1"/>
</dbReference>
<dbReference type="InterPro" id="IPR036390">
    <property type="entry name" value="WH_DNA-bd_sf"/>
</dbReference>
<dbReference type="SUPFAM" id="SSF46785">
    <property type="entry name" value="Winged helix' DNA-binding domain"/>
    <property type="match status" value="2"/>
</dbReference>
<reference evidence="3" key="1">
    <citation type="journal article" date="2018" name="Genome Biol.">
        <title>SKESA: strategic k-mer extension for scrupulous assemblies.</title>
        <authorList>
            <person name="Souvorov A."/>
            <person name="Agarwala R."/>
            <person name="Lipman D.J."/>
        </authorList>
    </citation>
    <scope>NUCLEOTIDE SEQUENCE</scope>
    <source>
        <strain evidence="3">C25</strain>
    </source>
</reference>
<sequence>MDKNYLVTKSNYFIMNSSYDLSLEEQKIILTLASMVQPNDEEFKPYIFKISDFMKIVGVENQAKYSEIPKITKELMKKVFEIEEGNKIIQTAWLSGAIYEKGSGYVILKFNPDLKPYMLKLSSMFTQYRLANILSMKSKYSPRIYEILKCNQFKNKGNITIEINELRKLLKTETIYSLYSDFKRKVIIQTQIELKRISDINFEFEEIKSGRKVVAIKFIIKPNKENKKIPQDKVTNDSFEKEVLESESILILKELFQDQVSIKNLKKILESANNDIEKIKKIYEYSKTQKIDNLVGFMIKMVKDSNFEEPIKQDKDYKKIHNFTEREDYDYQKLEEGLLGWDNDEILESIEENKIIANEGSKMDFKGSENENRTNITDEIKNILEGQLTAIFGELRYKTWIKPSVDNIEIENNNIKFVFSNDFVKKKFENEFENIITEIILEINENLVLKKI</sequence>
<name>A0AAN5NE72_CLOPF</name>
<dbReference type="InterPro" id="IPR038454">
    <property type="entry name" value="DnaA_N_sf"/>
</dbReference>
<protein>
    <submittedName>
        <fullName evidence="3">RepB family plasmid replication initiator protein</fullName>
    </submittedName>
</protein>
<accession>A0AAN5NE72</accession>
<gene>
    <name evidence="3" type="ORF">I9063_002966</name>
</gene>
<evidence type="ECO:0000256" key="1">
    <source>
        <dbReference type="ARBA" id="ARBA00038283"/>
    </source>
</evidence>
<evidence type="ECO:0000313" key="3">
    <source>
        <dbReference type="EMBL" id="HAT4299562.1"/>
    </source>
</evidence>
<feature type="domain" description="Initiator Rep protein WH1" evidence="2">
    <location>
        <begin position="7"/>
        <end position="149"/>
    </location>
</feature>
<reference evidence="3" key="2">
    <citation type="submission" date="2020-07" db="EMBL/GenBank/DDBJ databases">
        <authorList>
            <consortium name="NCBI Pathogen Detection Project"/>
        </authorList>
    </citation>
    <scope>NUCLEOTIDE SEQUENCE</scope>
    <source>
        <strain evidence="3">C25</strain>
    </source>
</reference>
<evidence type="ECO:0000259" key="2">
    <source>
        <dbReference type="Pfam" id="PF01051"/>
    </source>
</evidence>
<proteinExistence type="inferred from homology"/>
<dbReference type="Pfam" id="PF21205">
    <property type="entry name" value="Rep3_C"/>
    <property type="match status" value="1"/>
</dbReference>
<dbReference type="Gene3D" id="1.10.10.10">
    <property type="entry name" value="Winged helix-like DNA-binding domain superfamily/Winged helix DNA-binding domain"/>
    <property type="match status" value="2"/>
</dbReference>
<dbReference type="GO" id="GO:0003887">
    <property type="term" value="F:DNA-directed DNA polymerase activity"/>
    <property type="evidence" value="ECO:0007669"/>
    <property type="project" value="InterPro"/>
</dbReference>